<evidence type="ECO:0000313" key="2">
    <source>
        <dbReference type="Proteomes" id="UP000594263"/>
    </source>
</evidence>
<sequence length="70" mass="8260">MMSRVFMTSFVYAFNQAPLKASLWTDLLNIVTQGSCHWLVLEDFNCIMHPFEKLMEDLIFKKILMNCQIL</sequence>
<dbReference type="Proteomes" id="UP000594263">
    <property type="component" value="Unplaced"/>
</dbReference>
<dbReference type="Gramene" id="Kaladp0061s0009.1.v1.1">
    <property type="protein sequence ID" value="Kaladp0061s0009.1.v1.1.CDS.1"/>
    <property type="gene ID" value="Kaladp0061s0009.v1.1"/>
</dbReference>
<dbReference type="AlphaFoldDB" id="A0A7N0UDH4"/>
<proteinExistence type="predicted"/>
<reference evidence="1" key="1">
    <citation type="submission" date="2021-01" db="UniProtKB">
        <authorList>
            <consortium name="EnsemblPlants"/>
        </authorList>
    </citation>
    <scope>IDENTIFICATION</scope>
</reference>
<keyword evidence="2" id="KW-1185">Reference proteome</keyword>
<protein>
    <submittedName>
        <fullName evidence="1">Uncharacterized protein</fullName>
    </submittedName>
</protein>
<dbReference type="EnsemblPlants" id="Kaladp0061s0009.1.v1.1">
    <property type="protein sequence ID" value="Kaladp0061s0009.1.v1.1.CDS.1"/>
    <property type="gene ID" value="Kaladp0061s0009.v1.1"/>
</dbReference>
<organism evidence="1 2">
    <name type="scientific">Kalanchoe fedtschenkoi</name>
    <name type="common">Lavender scallops</name>
    <name type="synonym">South American air plant</name>
    <dbReference type="NCBI Taxonomy" id="63787"/>
    <lineage>
        <taxon>Eukaryota</taxon>
        <taxon>Viridiplantae</taxon>
        <taxon>Streptophyta</taxon>
        <taxon>Embryophyta</taxon>
        <taxon>Tracheophyta</taxon>
        <taxon>Spermatophyta</taxon>
        <taxon>Magnoliopsida</taxon>
        <taxon>eudicotyledons</taxon>
        <taxon>Gunneridae</taxon>
        <taxon>Pentapetalae</taxon>
        <taxon>Saxifragales</taxon>
        <taxon>Crassulaceae</taxon>
        <taxon>Kalanchoe</taxon>
    </lineage>
</organism>
<accession>A0A7N0UDH4</accession>
<name>A0A7N0UDH4_KALFE</name>
<evidence type="ECO:0000313" key="1">
    <source>
        <dbReference type="EnsemblPlants" id="Kaladp0061s0009.1.v1.1.CDS.1"/>
    </source>
</evidence>